<gene>
    <name evidence="7" type="ORF">SAMN04488021_11030</name>
</gene>
<comment type="subcellular location">
    <subcellularLocation>
        <location evidence="1">Cytoplasm</location>
        <location evidence="1">Nucleoid</location>
    </subcellularLocation>
</comment>
<feature type="domain" description="DNA-binding protein H-NS-like C-terminal" evidence="6">
    <location>
        <begin position="60"/>
        <end position="105"/>
    </location>
</feature>
<proteinExistence type="inferred from homology"/>
<keyword evidence="3" id="KW-0963">Cytoplasm</keyword>
<keyword evidence="4 7" id="KW-0238">DNA-binding</keyword>
<dbReference type="InterPro" id="IPR027444">
    <property type="entry name" value="H-NS_C_dom"/>
</dbReference>
<dbReference type="GO" id="GO:0003681">
    <property type="term" value="F:bent DNA binding"/>
    <property type="evidence" value="ECO:0007669"/>
    <property type="project" value="TreeGrafter"/>
</dbReference>
<protein>
    <submittedName>
        <fullName evidence="7">DNA-binding protein H-NS</fullName>
    </submittedName>
</protein>
<feature type="compositionally biased region" description="Low complexity" evidence="5">
    <location>
        <begin position="55"/>
        <end position="68"/>
    </location>
</feature>
<name>A0A1I2ZR37_9RHOB</name>
<evidence type="ECO:0000259" key="6">
    <source>
        <dbReference type="SMART" id="SM00528"/>
    </source>
</evidence>
<comment type="similarity">
    <text evidence="2">Belongs to the histone-like protein H-NS family.</text>
</comment>
<reference evidence="7 8" key="1">
    <citation type="submission" date="2016-10" db="EMBL/GenBank/DDBJ databases">
        <authorList>
            <person name="de Groot N.N."/>
        </authorList>
    </citation>
    <scope>NUCLEOTIDE SEQUENCE [LARGE SCALE GENOMIC DNA]</scope>
    <source>
        <strain evidence="7 8">DSM 8537</strain>
    </source>
</reference>
<dbReference type="GO" id="GO:0000976">
    <property type="term" value="F:transcription cis-regulatory region binding"/>
    <property type="evidence" value="ECO:0007669"/>
    <property type="project" value="TreeGrafter"/>
</dbReference>
<sequence>MTDFDLKTLPLAELKQLQKNVEKAIASFEARRKAEARAAAEAAANQHGFSLSDLAEAASAQKPAASAPKYRHPENPEITWSGRGRKPKWIAEALEAGKSLADFAV</sequence>
<dbReference type="EMBL" id="FOPU01000010">
    <property type="protein sequence ID" value="SFH40214.1"/>
    <property type="molecule type" value="Genomic_DNA"/>
</dbReference>
<dbReference type="GO" id="GO:0001217">
    <property type="term" value="F:DNA-binding transcription repressor activity"/>
    <property type="evidence" value="ECO:0007669"/>
    <property type="project" value="TreeGrafter"/>
</dbReference>
<evidence type="ECO:0000256" key="1">
    <source>
        <dbReference type="ARBA" id="ARBA00004453"/>
    </source>
</evidence>
<feature type="region of interest" description="Disordered" evidence="5">
    <location>
        <begin position="54"/>
        <end position="83"/>
    </location>
</feature>
<dbReference type="Pfam" id="PF00816">
    <property type="entry name" value="Histone_HNS"/>
    <property type="match status" value="1"/>
</dbReference>
<dbReference type="OrthoDB" id="5297879at2"/>
<keyword evidence="8" id="KW-1185">Reference proteome</keyword>
<evidence type="ECO:0000256" key="3">
    <source>
        <dbReference type="ARBA" id="ARBA00022490"/>
    </source>
</evidence>
<dbReference type="GO" id="GO:0009295">
    <property type="term" value="C:nucleoid"/>
    <property type="evidence" value="ECO:0007669"/>
    <property type="project" value="UniProtKB-SubCell"/>
</dbReference>
<dbReference type="Proteomes" id="UP000183635">
    <property type="component" value="Unassembled WGS sequence"/>
</dbReference>
<dbReference type="STRING" id="34004.SAMN04488021_11030"/>
<dbReference type="PANTHER" id="PTHR38097">
    <property type="match status" value="1"/>
</dbReference>
<dbReference type="SMART" id="SM00528">
    <property type="entry name" value="HNS"/>
    <property type="match status" value="1"/>
</dbReference>
<dbReference type="GO" id="GO:0032993">
    <property type="term" value="C:protein-DNA complex"/>
    <property type="evidence" value="ECO:0007669"/>
    <property type="project" value="TreeGrafter"/>
</dbReference>
<dbReference type="PANTHER" id="PTHR38097:SF2">
    <property type="entry name" value="DNA-BINDING PROTEIN STPA"/>
    <property type="match status" value="1"/>
</dbReference>
<dbReference type="Gene3D" id="4.10.430.10">
    <property type="entry name" value="Histone-like protein H-NS, C-terminal domain"/>
    <property type="match status" value="1"/>
</dbReference>
<dbReference type="GO" id="GO:0005829">
    <property type="term" value="C:cytosol"/>
    <property type="evidence" value="ECO:0007669"/>
    <property type="project" value="TreeGrafter"/>
</dbReference>
<evidence type="ECO:0000256" key="5">
    <source>
        <dbReference type="SAM" id="MobiDB-lite"/>
    </source>
</evidence>
<evidence type="ECO:0000313" key="8">
    <source>
        <dbReference type="Proteomes" id="UP000183635"/>
    </source>
</evidence>
<evidence type="ECO:0000256" key="4">
    <source>
        <dbReference type="ARBA" id="ARBA00023125"/>
    </source>
</evidence>
<dbReference type="SUPFAM" id="SSF81273">
    <property type="entry name" value="H-NS histone-like proteins"/>
    <property type="match status" value="1"/>
</dbReference>
<dbReference type="GO" id="GO:0003680">
    <property type="term" value="F:minor groove of adenine-thymine-rich DNA binding"/>
    <property type="evidence" value="ECO:0007669"/>
    <property type="project" value="TreeGrafter"/>
</dbReference>
<evidence type="ECO:0000256" key="2">
    <source>
        <dbReference type="ARBA" id="ARBA00010610"/>
    </source>
</evidence>
<dbReference type="AlphaFoldDB" id="A0A1I2ZR37"/>
<dbReference type="RefSeq" id="WP_074966990.1">
    <property type="nucleotide sequence ID" value="NZ_CBCRYP010000014.1"/>
</dbReference>
<accession>A0A1I2ZR37</accession>
<dbReference type="InterPro" id="IPR037150">
    <property type="entry name" value="H-NS_C_dom_sf"/>
</dbReference>
<organism evidence="7 8">
    <name type="scientific">Paracoccus aminovorans</name>
    <dbReference type="NCBI Taxonomy" id="34004"/>
    <lineage>
        <taxon>Bacteria</taxon>
        <taxon>Pseudomonadati</taxon>
        <taxon>Pseudomonadota</taxon>
        <taxon>Alphaproteobacteria</taxon>
        <taxon>Rhodobacterales</taxon>
        <taxon>Paracoccaceae</taxon>
        <taxon>Paracoccus</taxon>
    </lineage>
</organism>
<evidence type="ECO:0000313" key="7">
    <source>
        <dbReference type="EMBL" id="SFH40214.1"/>
    </source>
</evidence>